<dbReference type="RefSeq" id="WP_208567100.1">
    <property type="nucleotide sequence ID" value="NZ_JAGFWR010000004.1"/>
</dbReference>
<feature type="region of interest" description="Disordered" evidence="1">
    <location>
        <begin position="427"/>
        <end position="456"/>
    </location>
</feature>
<gene>
    <name evidence="2" type="ORF">JQN83_11620</name>
</gene>
<accession>A0ABS3V763</accession>
<protein>
    <recommendedName>
        <fullName evidence="4">CRISPR-associated protein Cst1</fullName>
    </recommendedName>
</protein>
<sequence length="456" mass="49598">MLALTGHPLQRCGAWAAALLAGRAAPDAVDSDDLDAVAQRLVDDVVAVSGLAKNVANPDWWKVLFALYPNAKATHASRTRDPVRLRSLVAELFVPDHPTAQALPCTFCSASTAVLWAKSHLPLFDTAQSVNTLPPRTAGWPVCRGCRIAMWALPYGAWVTAGSATVVRCANPAVERRFVARNVTRAVRIQQLGFTGLPGGASAEAVTLAALRAHAVDAPVDAVLWSFKNDNQDPWLKVSGTRQAIGRLLVRIEADPATRLGWRRLRRALARPDRDPGGYAAIARTLFVDEHGAVDRLLHALLSAFADPPASPVTADGWRRLARIYQEEMYGMDVARLAPARQLVAAWILAERNPRGRFNEYMRAARSGYALHELLMEASARLLRDGDQAPDISGVAPTLLSAGPDGWRWRAQLFFEVVADLVKADAPIGRKPSGEDDDGEIGDEIQFDPHEDEVYA</sequence>
<reference evidence="2 3" key="1">
    <citation type="submission" date="2021-03" db="EMBL/GenBank/DDBJ databases">
        <authorList>
            <person name="Lee D.-H."/>
        </authorList>
    </citation>
    <scope>NUCLEOTIDE SEQUENCE [LARGE SCALE GENOMIC DNA]</scope>
    <source>
        <strain evidence="2 3">MMS20-R2-23</strain>
    </source>
</reference>
<evidence type="ECO:0000313" key="3">
    <source>
        <dbReference type="Proteomes" id="UP000671399"/>
    </source>
</evidence>
<organism evidence="2 3">
    <name type="scientific">Micromonospora antibiotica</name>
    <dbReference type="NCBI Taxonomy" id="2807623"/>
    <lineage>
        <taxon>Bacteria</taxon>
        <taxon>Bacillati</taxon>
        <taxon>Actinomycetota</taxon>
        <taxon>Actinomycetes</taxon>
        <taxon>Micromonosporales</taxon>
        <taxon>Micromonosporaceae</taxon>
        <taxon>Micromonospora</taxon>
    </lineage>
</organism>
<evidence type="ECO:0000313" key="2">
    <source>
        <dbReference type="EMBL" id="MBO4161455.1"/>
    </source>
</evidence>
<name>A0ABS3V763_9ACTN</name>
<evidence type="ECO:0000256" key="1">
    <source>
        <dbReference type="SAM" id="MobiDB-lite"/>
    </source>
</evidence>
<feature type="compositionally biased region" description="Basic and acidic residues" evidence="1">
    <location>
        <begin position="447"/>
        <end position="456"/>
    </location>
</feature>
<proteinExistence type="predicted"/>
<dbReference type="Proteomes" id="UP000671399">
    <property type="component" value="Unassembled WGS sequence"/>
</dbReference>
<feature type="compositionally biased region" description="Acidic residues" evidence="1">
    <location>
        <begin position="435"/>
        <end position="446"/>
    </location>
</feature>
<comment type="caution">
    <text evidence="2">The sequence shown here is derived from an EMBL/GenBank/DDBJ whole genome shotgun (WGS) entry which is preliminary data.</text>
</comment>
<evidence type="ECO:0008006" key="4">
    <source>
        <dbReference type="Google" id="ProtNLM"/>
    </source>
</evidence>
<dbReference type="EMBL" id="JAGFWR010000004">
    <property type="protein sequence ID" value="MBO4161455.1"/>
    <property type="molecule type" value="Genomic_DNA"/>
</dbReference>
<keyword evidence="3" id="KW-1185">Reference proteome</keyword>